<dbReference type="PANTHER" id="PTHR43191:SF7">
    <property type="entry name" value="OBP33PEP LIKE PROTEIN"/>
    <property type="match status" value="1"/>
</dbReference>
<dbReference type="Gene3D" id="3.40.1280.10">
    <property type="match status" value="1"/>
</dbReference>
<proteinExistence type="predicted"/>
<dbReference type="GO" id="GO:0006396">
    <property type="term" value="P:RNA processing"/>
    <property type="evidence" value="ECO:0007669"/>
    <property type="project" value="InterPro"/>
</dbReference>
<organism evidence="4">
    <name type="scientific">Attheya septentrionalis</name>
    <dbReference type="NCBI Taxonomy" id="420275"/>
    <lineage>
        <taxon>Eukaryota</taxon>
        <taxon>Sar</taxon>
        <taxon>Stramenopiles</taxon>
        <taxon>Ochrophyta</taxon>
        <taxon>Bacillariophyta</taxon>
        <taxon>Coscinodiscophyceae</taxon>
        <taxon>Chaetocerotophycidae</taxon>
        <taxon>Chaetocerotales</taxon>
        <taxon>Attheyaceae</taxon>
        <taxon>Attheya</taxon>
    </lineage>
</organism>
<protein>
    <recommendedName>
        <fullName evidence="3">tRNA/rRNA methyltransferase SpoU type domain-containing protein</fullName>
    </recommendedName>
</protein>
<sequence>MTQRRQSTERKSRWTLQVVIMVAAFRSVTSLRGPAIPYLSRTNYHSMTKTRVVNLAKMSRTTASLLSGRGRILTVSSSRVFSNVGSSSSSESLESDNSGDSRLLEHRVEALHKQLELLGIVAEELAEAAMRSLVSTEGYDPRFGKSAIRAYRAHVNSKHVNDDVSVAASRCARQVDFLAKRHRSQEAEWVRHLDDAQAVRQEFPLTLVLDNLRSAFNVGSIFRTADACGVNLIITTGLTPHPSGSGAEKLAKSALGAERVVPTKHFDTTLQAIQFLRSNDSQQAKYLLVGMETTERSVCYTDLTYPGQFPTKDDMTVDSASEYRGTALILGNEVSGVDTDIMPLLDEIVEIPMFGAKNSLNVAACAPVVMYEILRQWGVKSKPTTPQLPNNSQQ</sequence>
<dbReference type="CDD" id="cd18097">
    <property type="entry name" value="SpoU-like"/>
    <property type="match status" value="1"/>
</dbReference>
<dbReference type="GO" id="GO:0032259">
    <property type="term" value="P:methylation"/>
    <property type="evidence" value="ECO:0007669"/>
    <property type="project" value="UniProtKB-KW"/>
</dbReference>
<dbReference type="GO" id="GO:0008173">
    <property type="term" value="F:RNA methyltransferase activity"/>
    <property type="evidence" value="ECO:0007669"/>
    <property type="project" value="InterPro"/>
</dbReference>
<dbReference type="InterPro" id="IPR051259">
    <property type="entry name" value="rRNA_Methyltransferase"/>
</dbReference>
<evidence type="ECO:0000256" key="2">
    <source>
        <dbReference type="ARBA" id="ARBA00022679"/>
    </source>
</evidence>
<keyword evidence="1" id="KW-0489">Methyltransferase</keyword>
<dbReference type="InterPro" id="IPR029028">
    <property type="entry name" value="Alpha/beta_knot_MTases"/>
</dbReference>
<dbReference type="SUPFAM" id="SSF75217">
    <property type="entry name" value="alpha/beta knot"/>
    <property type="match status" value="1"/>
</dbReference>
<dbReference type="InterPro" id="IPR029026">
    <property type="entry name" value="tRNA_m1G_MTases_N"/>
</dbReference>
<evidence type="ECO:0000256" key="1">
    <source>
        <dbReference type="ARBA" id="ARBA00022603"/>
    </source>
</evidence>
<dbReference type="GO" id="GO:0003723">
    <property type="term" value="F:RNA binding"/>
    <property type="evidence" value="ECO:0007669"/>
    <property type="project" value="InterPro"/>
</dbReference>
<accession>A0A7S2UBD8</accession>
<gene>
    <name evidence="4" type="ORF">ASEP1449_LOCUS5810</name>
</gene>
<dbReference type="EMBL" id="HBHQ01008653">
    <property type="protein sequence ID" value="CAD9813985.1"/>
    <property type="molecule type" value="Transcribed_RNA"/>
</dbReference>
<dbReference type="PANTHER" id="PTHR43191">
    <property type="entry name" value="RRNA METHYLTRANSFERASE 3"/>
    <property type="match status" value="1"/>
</dbReference>
<dbReference type="Pfam" id="PF00588">
    <property type="entry name" value="SpoU_methylase"/>
    <property type="match status" value="1"/>
</dbReference>
<keyword evidence="2" id="KW-0808">Transferase</keyword>
<reference evidence="4" key="1">
    <citation type="submission" date="2021-01" db="EMBL/GenBank/DDBJ databases">
        <authorList>
            <person name="Corre E."/>
            <person name="Pelletier E."/>
            <person name="Niang G."/>
            <person name="Scheremetjew M."/>
            <person name="Finn R."/>
            <person name="Kale V."/>
            <person name="Holt S."/>
            <person name="Cochrane G."/>
            <person name="Meng A."/>
            <person name="Brown T."/>
            <person name="Cohen L."/>
        </authorList>
    </citation>
    <scope>NUCLEOTIDE SEQUENCE</scope>
    <source>
        <strain evidence="4">CCMP2084</strain>
    </source>
</reference>
<name>A0A7S2UBD8_9STRA</name>
<dbReference type="AlphaFoldDB" id="A0A7S2UBD8"/>
<dbReference type="InterPro" id="IPR001537">
    <property type="entry name" value="SpoU_MeTrfase"/>
</dbReference>
<evidence type="ECO:0000259" key="3">
    <source>
        <dbReference type="Pfam" id="PF00588"/>
    </source>
</evidence>
<evidence type="ECO:0000313" key="4">
    <source>
        <dbReference type="EMBL" id="CAD9813985.1"/>
    </source>
</evidence>
<feature type="domain" description="tRNA/rRNA methyltransferase SpoU type" evidence="3">
    <location>
        <begin position="205"/>
        <end position="371"/>
    </location>
</feature>